<name>A0A0U5GYU3_ASPCI</name>
<feature type="transmembrane region" description="Helical" evidence="7">
    <location>
        <begin position="543"/>
        <end position="564"/>
    </location>
</feature>
<keyword evidence="2" id="KW-0813">Transport</keyword>
<feature type="transmembrane region" description="Helical" evidence="7">
    <location>
        <begin position="242"/>
        <end position="265"/>
    </location>
</feature>
<dbReference type="PANTHER" id="PTHR43791:SF38">
    <property type="entry name" value="MAJOR FACILITATOR SUPERFAMILY (MFS) PROFILE DOMAIN-CONTAINING PROTEIN"/>
    <property type="match status" value="1"/>
</dbReference>
<dbReference type="STRING" id="454130.A0A0U5GYU3"/>
<feature type="transmembrane region" description="Helical" evidence="7">
    <location>
        <begin position="476"/>
        <end position="499"/>
    </location>
</feature>
<feature type="transmembrane region" description="Helical" evidence="7">
    <location>
        <begin position="418"/>
        <end position="440"/>
    </location>
</feature>
<keyword evidence="4 7" id="KW-1133">Transmembrane helix</keyword>
<sequence>MQVEMRDGDLARFHNPRARIPGGGATDRLSPRLEGRPCVIALHFRCVPVQRTAPRLVGVHSSVLIGEVFYKGGTATRGIDHLSPTHRLTTCQYPAFVDAFLPAMKDHHDASSSLEVEDVEGKVGVSHSTVPGYVPDTEEEKKLVRKIDLYILPMMWVMYLLSYMDRTNIGNARVAGMDVDLDLDSNRYSIALVVFFIGYVVFEVPSNMLLARIRPSIYLPSIMFAWGVVTIGMAFVKDYKGLIGFRVAMGILEAGFAPGMLLLLNSWYKKAEQSKRFAVYISAAILSGAFGGLIAGGIVGGLDGAHGMAGWRWLFIVEGAATAGVSIIASFVLPDFPSSTSKLNERERELAVARMAADSLSTATDDDPNMTHLQALKLSLSVWKTWLFVVGYMAIVGSSTLSYFYPTLVQGLGYTGNMAQYMVIPIYAVAFVCTAMTGYIADKQQHLRGYYLAAWMTVAMVCAVITCAVYDLKGRYALLVIMASGLWASNGLSLSYASINFAEMPREARAISLALVNAMGNLAQIYGAYLFPDDDKPKYLMGFGVISGLCFTGVVSYLALQLLLKPSSRRI</sequence>
<feature type="transmembrane region" description="Helical" evidence="7">
    <location>
        <begin position="147"/>
        <end position="164"/>
    </location>
</feature>
<dbReference type="OMA" id="TMWLMYL"/>
<feature type="transmembrane region" description="Helical" evidence="7">
    <location>
        <begin position="217"/>
        <end position="236"/>
    </location>
</feature>
<organism evidence="9 10">
    <name type="scientific">Aspergillus calidoustus</name>
    <dbReference type="NCBI Taxonomy" id="454130"/>
    <lineage>
        <taxon>Eukaryota</taxon>
        <taxon>Fungi</taxon>
        <taxon>Dikarya</taxon>
        <taxon>Ascomycota</taxon>
        <taxon>Pezizomycotina</taxon>
        <taxon>Eurotiomycetes</taxon>
        <taxon>Eurotiomycetidae</taxon>
        <taxon>Eurotiales</taxon>
        <taxon>Aspergillaceae</taxon>
        <taxon>Aspergillus</taxon>
        <taxon>Aspergillus subgen. Nidulantes</taxon>
    </lineage>
</organism>
<dbReference type="PANTHER" id="PTHR43791">
    <property type="entry name" value="PERMEASE-RELATED"/>
    <property type="match status" value="1"/>
</dbReference>
<evidence type="ECO:0000256" key="4">
    <source>
        <dbReference type="ARBA" id="ARBA00022989"/>
    </source>
</evidence>
<dbReference type="FunFam" id="1.20.1250.20:FF:000057">
    <property type="entry name" value="MFS general substrate transporter"/>
    <property type="match status" value="1"/>
</dbReference>
<evidence type="ECO:0000256" key="3">
    <source>
        <dbReference type="ARBA" id="ARBA00022692"/>
    </source>
</evidence>
<evidence type="ECO:0000256" key="7">
    <source>
        <dbReference type="SAM" id="Phobius"/>
    </source>
</evidence>
<evidence type="ECO:0000313" key="10">
    <source>
        <dbReference type="Proteomes" id="UP000054771"/>
    </source>
</evidence>
<dbReference type="GO" id="GO:0022857">
    <property type="term" value="F:transmembrane transporter activity"/>
    <property type="evidence" value="ECO:0007669"/>
    <property type="project" value="InterPro"/>
</dbReference>
<dbReference type="InterPro" id="IPR036259">
    <property type="entry name" value="MFS_trans_sf"/>
</dbReference>
<accession>A0A0U5GYU3</accession>
<proteinExistence type="predicted"/>
<feature type="transmembrane region" description="Helical" evidence="7">
    <location>
        <begin position="452"/>
        <end position="470"/>
    </location>
</feature>
<dbReference type="Proteomes" id="UP000054771">
    <property type="component" value="Unassembled WGS sequence"/>
</dbReference>
<gene>
    <name evidence="9" type="ORF">ASPCAL09370</name>
</gene>
<protein>
    <submittedName>
        <fullName evidence="9">Putative Vitamin H transporter</fullName>
    </submittedName>
</protein>
<dbReference type="InterPro" id="IPR020846">
    <property type="entry name" value="MFS_dom"/>
</dbReference>
<dbReference type="OrthoDB" id="2985014at2759"/>
<dbReference type="EMBL" id="CDMC01000007">
    <property type="protein sequence ID" value="CEN62739.1"/>
    <property type="molecule type" value="Genomic_DNA"/>
</dbReference>
<comment type="subcellular location">
    <subcellularLocation>
        <location evidence="1">Membrane</location>
        <topology evidence="1">Multi-pass membrane protein</topology>
    </subcellularLocation>
</comment>
<feature type="region of interest" description="Disordered" evidence="6">
    <location>
        <begin position="1"/>
        <end position="28"/>
    </location>
</feature>
<keyword evidence="5 7" id="KW-0472">Membrane</keyword>
<feature type="compositionally biased region" description="Basic and acidic residues" evidence="6">
    <location>
        <begin position="1"/>
        <end position="12"/>
    </location>
</feature>
<feature type="transmembrane region" description="Helical" evidence="7">
    <location>
        <begin position="188"/>
        <end position="205"/>
    </location>
</feature>
<dbReference type="Pfam" id="PF07690">
    <property type="entry name" value="MFS_1"/>
    <property type="match status" value="1"/>
</dbReference>
<feature type="transmembrane region" description="Helical" evidence="7">
    <location>
        <begin position="386"/>
        <end position="406"/>
    </location>
</feature>
<keyword evidence="3 7" id="KW-0812">Transmembrane</keyword>
<evidence type="ECO:0000259" key="8">
    <source>
        <dbReference type="PROSITE" id="PS50850"/>
    </source>
</evidence>
<feature type="transmembrane region" description="Helical" evidence="7">
    <location>
        <begin position="511"/>
        <end position="531"/>
    </location>
</feature>
<dbReference type="FunFam" id="1.20.1250.20:FF:000394">
    <property type="entry name" value="MFS general substrate transporter"/>
    <property type="match status" value="1"/>
</dbReference>
<feature type="domain" description="Major facilitator superfamily (MFS) profile" evidence="8">
    <location>
        <begin position="151"/>
        <end position="568"/>
    </location>
</feature>
<dbReference type="AlphaFoldDB" id="A0A0U5GYU3"/>
<evidence type="ECO:0000256" key="6">
    <source>
        <dbReference type="SAM" id="MobiDB-lite"/>
    </source>
</evidence>
<evidence type="ECO:0000256" key="5">
    <source>
        <dbReference type="ARBA" id="ARBA00023136"/>
    </source>
</evidence>
<evidence type="ECO:0000313" key="9">
    <source>
        <dbReference type="EMBL" id="CEN62739.1"/>
    </source>
</evidence>
<dbReference type="GO" id="GO:0016020">
    <property type="term" value="C:membrane"/>
    <property type="evidence" value="ECO:0007669"/>
    <property type="project" value="UniProtKB-SubCell"/>
</dbReference>
<feature type="transmembrane region" description="Helical" evidence="7">
    <location>
        <begin position="311"/>
        <end position="333"/>
    </location>
</feature>
<evidence type="ECO:0000256" key="2">
    <source>
        <dbReference type="ARBA" id="ARBA00022448"/>
    </source>
</evidence>
<dbReference type="Gene3D" id="1.20.1250.20">
    <property type="entry name" value="MFS general substrate transporter like domains"/>
    <property type="match status" value="2"/>
</dbReference>
<keyword evidence="10" id="KW-1185">Reference proteome</keyword>
<dbReference type="PROSITE" id="PS50850">
    <property type="entry name" value="MFS"/>
    <property type="match status" value="1"/>
</dbReference>
<dbReference type="InterPro" id="IPR011701">
    <property type="entry name" value="MFS"/>
</dbReference>
<reference evidence="10" key="1">
    <citation type="journal article" date="2016" name="Genome Announc.">
        <title>Draft genome sequences of fungus Aspergillus calidoustus.</title>
        <authorList>
            <person name="Horn F."/>
            <person name="Linde J."/>
            <person name="Mattern D.J."/>
            <person name="Walther G."/>
            <person name="Guthke R."/>
            <person name="Scherlach K."/>
            <person name="Martin K."/>
            <person name="Brakhage A.A."/>
            <person name="Petzke L."/>
            <person name="Valiante V."/>
        </authorList>
    </citation>
    <scope>NUCLEOTIDE SEQUENCE [LARGE SCALE GENOMIC DNA]</scope>
    <source>
        <strain evidence="10">SF006504</strain>
    </source>
</reference>
<dbReference type="SUPFAM" id="SSF103473">
    <property type="entry name" value="MFS general substrate transporter"/>
    <property type="match status" value="1"/>
</dbReference>
<evidence type="ECO:0000256" key="1">
    <source>
        <dbReference type="ARBA" id="ARBA00004141"/>
    </source>
</evidence>
<feature type="transmembrane region" description="Helical" evidence="7">
    <location>
        <begin position="277"/>
        <end position="299"/>
    </location>
</feature>